<organism evidence="2 3">
    <name type="scientific">Lutibacter profundi</name>
    <dbReference type="NCBI Taxonomy" id="1622118"/>
    <lineage>
        <taxon>Bacteria</taxon>
        <taxon>Pseudomonadati</taxon>
        <taxon>Bacteroidota</taxon>
        <taxon>Flavobacteriia</taxon>
        <taxon>Flavobacteriales</taxon>
        <taxon>Flavobacteriaceae</taxon>
        <taxon>Lutibacter</taxon>
    </lineage>
</organism>
<feature type="signal peptide" evidence="1">
    <location>
        <begin position="1"/>
        <end position="21"/>
    </location>
</feature>
<keyword evidence="3" id="KW-1185">Reference proteome</keyword>
<name>A0A0X8G476_9FLAO</name>
<dbReference type="EMBL" id="CP013355">
    <property type="protein sequence ID" value="AMC09784.1"/>
    <property type="molecule type" value="Genomic_DNA"/>
</dbReference>
<proteinExistence type="predicted"/>
<reference evidence="2 3" key="2">
    <citation type="journal article" date="2016" name="Int. J. Syst. Evol. Microbiol.">
        <title>Lutibacter profundi sp. nov., isolated from a deep-sea hydrothermal system on the Arctic Mid-Ocean Ridge and emended description of the genus Lutibacter.</title>
        <authorList>
            <person name="Le Moine Bauer S."/>
            <person name="Roalkvam I."/>
            <person name="Steen I.H."/>
            <person name="Dahle H."/>
        </authorList>
    </citation>
    <scope>NUCLEOTIDE SEQUENCE [LARGE SCALE GENOMIC DNA]</scope>
    <source>
        <strain evidence="2 3">LP1</strain>
    </source>
</reference>
<sequence length="185" mass="20904">MKIKSILTITLAIIISNFSYAQEKTATTQQIFTKSLEQATHENKNVFIIFRASWCSNCKKMDASMNAASTKKLFNENYVIKHLVVLESKNKKHLENAGSEDFLKKYGGDKQGVPFWLIFDSNGNLLADSKMVENEFVLKEKGRNIGCPAADNEVEAFIYKLKETSNLSDIELAIIAKQFKLNNPN</sequence>
<evidence type="ECO:0008006" key="4">
    <source>
        <dbReference type="Google" id="ProtNLM"/>
    </source>
</evidence>
<dbReference type="AlphaFoldDB" id="A0A0X8G476"/>
<accession>A0A0X8G476</accession>
<gene>
    <name evidence="2" type="ORF">Lupro_00230</name>
</gene>
<dbReference type="Gene3D" id="3.40.30.10">
    <property type="entry name" value="Glutaredoxin"/>
    <property type="match status" value="1"/>
</dbReference>
<keyword evidence="1" id="KW-0732">Signal</keyword>
<dbReference type="STRING" id="1622118.Lupro_00230"/>
<evidence type="ECO:0000313" key="3">
    <source>
        <dbReference type="Proteomes" id="UP000059672"/>
    </source>
</evidence>
<reference evidence="3" key="1">
    <citation type="submission" date="2015-12" db="EMBL/GenBank/DDBJ databases">
        <title>Complete genome sequence of Lutibacter profundus strain LP1.</title>
        <authorList>
            <person name="Wissuwa J."/>
            <person name="Le Moine Bauer S."/>
            <person name="Stokke R."/>
            <person name="Dahle H."/>
            <person name="Steen I.H."/>
        </authorList>
    </citation>
    <scope>NUCLEOTIDE SEQUENCE [LARGE SCALE GENOMIC DNA]</scope>
    <source>
        <strain evidence="3">LP1</strain>
    </source>
</reference>
<dbReference type="SUPFAM" id="SSF52833">
    <property type="entry name" value="Thioredoxin-like"/>
    <property type="match status" value="1"/>
</dbReference>
<dbReference type="InterPro" id="IPR036249">
    <property type="entry name" value="Thioredoxin-like_sf"/>
</dbReference>
<evidence type="ECO:0000256" key="1">
    <source>
        <dbReference type="SAM" id="SignalP"/>
    </source>
</evidence>
<protein>
    <recommendedName>
        <fullName evidence="4">Thioredoxin domain-containing protein</fullName>
    </recommendedName>
</protein>
<dbReference type="Pfam" id="PF13899">
    <property type="entry name" value="Thioredoxin_7"/>
    <property type="match status" value="1"/>
</dbReference>
<dbReference type="KEGG" id="lut:Lupro_00230"/>
<dbReference type="RefSeq" id="WP_068205502.1">
    <property type="nucleotide sequence ID" value="NZ_CP013355.1"/>
</dbReference>
<dbReference type="Proteomes" id="UP000059672">
    <property type="component" value="Chromosome"/>
</dbReference>
<evidence type="ECO:0000313" key="2">
    <source>
        <dbReference type="EMBL" id="AMC09784.1"/>
    </source>
</evidence>
<feature type="chain" id="PRO_5007066227" description="Thioredoxin domain-containing protein" evidence="1">
    <location>
        <begin position="22"/>
        <end position="185"/>
    </location>
</feature>
<dbReference type="OrthoDB" id="120730at2"/>